<accession>U3B6F8</accession>
<dbReference type="PANTHER" id="PTHR33336">
    <property type="entry name" value="QUINOL MONOOXYGENASE YGIN-RELATED"/>
    <property type="match status" value="1"/>
</dbReference>
<comment type="caution">
    <text evidence="2">The sequence shown here is derived from an EMBL/GenBank/DDBJ whole genome shotgun (WGS) entry which is preliminary data.</text>
</comment>
<dbReference type="InterPro" id="IPR050744">
    <property type="entry name" value="AI-2_Isomerase_LsrG"/>
</dbReference>
<reference evidence="2 3" key="1">
    <citation type="submission" date="2013-09" db="EMBL/GenBank/DDBJ databases">
        <title>Whole genome shotgun sequence of Vibrio proteolyticus NBRC 13287.</title>
        <authorList>
            <person name="Isaki S."/>
            <person name="Hosoyama A."/>
            <person name="Numata M."/>
            <person name="Hashimoto M."/>
            <person name="Hosoyama Y."/>
            <person name="Tsuchikane K."/>
            <person name="Noguchi M."/>
            <person name="Hirakata S."/>
            <person name="Ichikawa N."/>
            <person name="Ohji S."/>
            <person name="Yamazoe A."/>
            <person name="Fujita N."/>
        </authorList>
    </citation>
    <scope>NUCLEOTIDE SEQUENCE [LARGE SCALE GENOMIC DNA]</scope>
    <source>
        <strain evidence="2 3">NBRC 13287</strain>
    </source>
</reference>
<evidence type="ECO:0000313" key="3">
    <source>
        <dbReference type="Proteomes" id="UP000016570"/>
    </source>
</evidence>
<dbReference type="RefSeq" id="WP_021703421.1">
    <property type="nucleotide sequence ID" value="NZ_BATJ01000001.1"/>
</dbReference>
<keyword evidence="3" id="KW-1185">Reference proteome</keyword>
<evidence type="ECO:0000259" key="1">
    <source>
        <dbReference type="PROSITE" id="PS51725"/>
    </source>
</evidence>
<dbReference type="SUPFAM" id="SSF54909">
    <property type="entry name" value="Dimeric alpha+beta barrel"/>
    <property type="match status" value="1"/>
</dbReference>
<dbReference type="GO" id="GO:0003824">
    <property type="term" value="F:catalytic activity"/>
    <property type="evidence" value="ECO:0007669"/>
    <property type="project" value="TreeGrafter"/>
</dbReference>
<dbReference type="EMBL" id="BATJ01000001">
    <property type="protein sequence ID" value="GAD65429.1"/>
    <property type="molecule type" value="Genomic_DNA"/>
</dbReference>
<dbReference type="STRING" id="1219065.VPR01S_01_02020"/>
<dbReference type="eggNOG" id="COG1359">
    <property type="taxonomic scope" value="Bacteria"/>
</dbReference>
<dbReference type="Pfam" id="PF03992">
    <property type="entry name" value="ABM"/>
    <property type="match status" value="1"/>
</dbReference>
<dbReference type="Gene3D" id="3.30.70.100">
    <property type="match status" value="1"/>
</dbReference>
<dbReference type="InterPro" id="IPR011008">
    <property type="entry name" value="Dimeric_a/b-barrel"/>
</dbReference>
<protein>
    <recommendedName>
        <fullName evidence="1">ABM domain-containing protein</fullName>
    </recommendedName>
</protein>
<evidence type="ECO:0000313" key="2">
    <source>
        <dbReference type="EMBL" id="GAD65429.1"/>
    </source>
</evidence>
<dbReference type="AlphaFoldDB" id="U3B6F8"/>
<name>U3B6F8_VIBPR</name>
<dbReference type="PANTHER" id="PTHR33336:SF3">
    <property type="entry name" value="ABM DOMAIN-CONTAINING PROTEIN"/>
    <property type="match status" value="1"/>
</dbReference>
<dbReference type="Proteomes" id="UP000016570">
    <property type="component" value="Unassembled WGS sequence"/>
</dbReference>
<gene>
    <name evidence="2" type="ORF">VPR01S_01_02020</name>
</gene>
<feature type="domain" description="ABM" evidence="1">
    <location>
        <begin position="6"/>
        <end position="94"/>
    </location>
</feature>
<sequence>MINTSLFVMATITPKSQYFEQVKAELLSILEPTRAEPGCLRFDLHESECQTALYLYEEWTDKHDLDAHHQQAYTRQAASKLIDWLAAPTQVSLMHKVD</sequence>
<dbReference type="InterPro" id="IPR007138">
    <property type="entry name" value="ABM_dom"/>
</dbReference>
<dbReference type="PROSITE" id="PS51725">
    <property type="entry name" value="ABM"/>
    <property type="match status" value="1"/>
</dbReference>
<proteinExistence type="predicted"/>
<organism evidence="2 3">
    <name type="scientific">Vibrio proteolyticus NBRC 13287</name>
    <dbReference type="NCBI Taxonomy" id="1219065"/>
    <lineage>
        <taxon>Bacteria</taxon>
        <taxon>Pseudomonadati</taxon>
        <taxon>Pseudomonadota</taxon>
        <taxon>Gammaproteobacteria</taxon>
        <taxon>Vibrionales</taxon>
        <taxon>Vibrionaceae</taxon>
        <taxon>Vibrio</taxon>
    </lineage>
</organism>